<keyword evidence="2" id="KW-0472">Membrane</keyword>
<proteinExistence type="predicted"/>
<gene>
    <name evidence="3" type="ORF">CMC5_048240</name>
</gene>
<keyword evidence="4" id="KW-1185">Reference proteome</keyword>
<evidence type="ECO:0000256" key="1">
    <source>
        <dbReference type="SAM" id="MobiDB-lite"/>
    </source>
</evidence>
<protein>
    <submittedName>
        <fullName evidence="3">Uncharacterized protein</fullName>
    </submittedName>
</protein>
<dbReference type="Proteomes" id="UP000067626">
    <property type="component" value="Chromosome"/>
</dbReference>
<name>A0A0K1EJB2_CHOCO</name>
<evidence type="ECO:0000256" key="2">
    <source>
        <dbReference type="SAM" id="Phobius"/>
    </source>
</evidence>
<dbReference type="KEGG" id="ccro:CMC5_048240"/>
<sequence length="132" mass="14028">MALLALAFALGTFTLLPDAHPAGPEEAARASVIVASRSTPGHANLAIQDPLLTPKREVPQSTPSSSSKEAWDTAAVVCITVLVALALGAFGTAGIRGNRHYFKRDPRETQRLRESDQEARNRDSHHGGAPSH</sequence>
<dbReference type="AlphaFoldDB" id="A0A0K1EJB2"/>
<feature type="compositionally biased region" description="Polar residues" evidence="1">
    <location>
        <begin position="59"/>
        <end position="68"/>
    </location>
</feature>
<evidence type="ECO:0000313" key="4">
    <source>
        <dbReference type="Proteomes" id="UP000067626"/>
    </source>
</evidence>
<feature type="region of interest" description="Disordered" evidence="1">
    <location>
        <begin position="44"/>
        <end position="71"/>
    </location>
</feature>
<keyword evidence="2" id="KW-1133">Transmembrane helix</keyword>
<accession>A0A0K1EJB2</accession>
<feature type="region of interest" description="Disordered" evidence="1">
    <location>
        <begin position="98"/>
        <end position="132"/>
    </location>
</feature>
<dbReference type="EMBL" id="CP012159">
    <property type="protein sequence ID" value="AKT40668.1"/>
    <property type="molecule type" value="Genomic_DNA"/>
</dbReference>
<evidence type="ECO:0000313" key="3">
    <source>
        <dbReference type="EMBL" id="AKT40668.1"/>
    </source>
</evidence>
<feature type="compositionally biased region" description="Basic and acidic residues" evidence="1">
    <location>
        <begin position="103"/>
        <end position="126"/>
    </location>
</feature>
<keyword evidence="2" id="KW-0812">Transmembrane</keyword>
<organism evidence="3 4">
    <name type="scientific">Chondromyces crocatus</name>
    <dbReference type="NCBI Taxonomy" id="52"/>
    <lineage>
        <taxon>Bacteria</taxon>
        <taxon>Pseudomonadati</taxon>
        <taxon>Myxococcota</taxon>
        <taxon>Polyangia</taxon>
        <taxon>Polyangiales</taxon>
        <taxon>Polyangiaceae</taxon>
        <taxon>Chondromyces</taxon>
    </lineage>
</organism>
<dbReference type="STRING" id="52.CMC5_048240"/>
<reference evidence="3 4" key="1">
    <citation type="submission" date="2015-07" db="EMBL/GenBank/DDBJ databases">
        <title>Genome analysis of myxobacterium Chondromyces crocatus Cm c5 reveals a high potential for natural compound synthesis and the genetic basis for the loss of fruiting body formation.</title>
        <authorList>
            <person name="Zaburannyi N."/>
            <person name="Bunk B."/>
            <person name="Maier J."/>
            <person name="Overmann J."/>
            <person name="Mueller R."/>
        </authorList>
    </citation>
    <scope>NUCLEOTIDE SEQUENCE [LARGE SCALE GENOMIC DNA]</scope>
    <source>
        <strain evidence="3 4">Cm c5</strain>
    </source>
</reference>
<feature type="transmembrane region" description="Helical" evidence="2">
    <location>
        <begin position="74"/>
        <end position="95"/>
    </location>
</feature>